<dbReference type="EMBL" id="BARV01000910">
    <property type="protein sequence ID" value="GAH90435.1"/>
    <property type="molecule type" value="Genomic_DNA"/>
</dbReference>
<evidence type="ECO:0000313" key="1">
    <source>
        <dbReference type="EMBL" id="GAH90435.1"/>
    </source>
</evidence>
<organism evidence="1">
    <name type="scientific">marine sediment metagenome</name>
    <dbReference type="NCBI Taxonomy" id="412755"/>
    <lineage>
        <taxon>unclassified sequences</taxon>
        <taxon>metagenomes</taxon>
        <taxon>ecological metagenomes</taxon>
    </lineage>
</organism>
<dbReference type="AlphaFoldDB" id="X1K9X3"/>
<sequence length="92" mass="11067">MQGLLGTRGVDWMKYIWYESLLEALRHHIEAKHMDQQDALDELRYTEEFLHYESFQNDETVTIACPWSEHCNCTWEVSGHLSYKFKPMELKQ</sequence>
<proteinExistence type="predicted"/>
<gene>
    <name evidence="1" type="ORF">S06H3_02931</name>
</gene>
<comment type="caution">
    <text evidence="1">The sequence shown here is derived from an EMBL/GenBank/DDBJ whole genome shotgun (WGS) entry which is preliminary data.</text>
</comment>
<protein>
    <submittedName>
        <fullName evidence="1">Uncharacterized protein</fullName>
    </submittedName>
</protein>
<name>X1K9X3_9ZZZZ</name>
<reference evidence="1" key="1">
    <citation type="journal article" date="2014" name="Front. Microbiol.">
        <title>High frequency of phylogenetically diverse reductive dehalogenase-homologous genes in deep subseafloor sedimentary metagenomes.</title>
        <authorList>
            <person name="Kawai M."/>
            <person name="Futagami T."/>
            <person name="Toyoda A."/>
            <person name="Takaki Y."/>
            <person name="Nishi S."/>
            <person name="Hori S."/>
            <person name="Arai W."/>
            <person name="Tsubouchi T."/>
            <person name="Morono Y."/>
            <person name="Uchiyama I."/>
            <person name="Ito T."/>
            <person name="Fujiyama A."/>
            <person name="Inagaki F."/>
            <person name="Takami H."/>
        </authorList>
    </citation>
    <scope>NUCLEOTIDE SEQUENCE</scope>
    <source>
        <strain evidence="1">Expedition CK06-06</strain>
    </source>
</reference>
<accession>X1K9X3</accession>